<feature type="signal peptide" evidence="11">
    <location>
        <begin position="1"/>
        <end position="25"/>
    </location>
</feature>
<evidence type="ECO:0000256" key="9">
    <source>
        <dbReference type="SAM" id="MobiDB-lite"/>
    </source>
</evidence>
<accession>A0A1Y1Y543</accession>
<evidence type="ECO:0000256" key="1">
    <source>
        <dbReference type="ARBA" id="ARBA00004115"/>
    </source>
</evidence>
<evidence type="ECO:0000256" key="2">
    <source>
        <dbReference type="ARBA" id="ARBA00022692"/>
    </source>
</evidence>
<comment type="caution">
    <text evidence="12">The sequence shown here is derived from an EMBL/GenBank/DDBJ whole genome shotgun (WGS) entry which is preliminary data.</text>
</comment>
<sequence>MSIRTNLKVYLCLLFVLLSPFIAWAQEKPEIRTSVEFSGVVHNGKMNDMVISFANNADQELNVVAIQGAFVNHDDFNQVVRKLTAYKVNKRVSAGDIVEIPFKFYADFSPNELGLVVSVDFTDKMKTPFNEIVHSAVVTLVTTESIFDLQILSVYVLLLGAAVGIGYMVKNTYFKPAQKKRTVPQVVVPVKEAEKKIDQSWIPEHHFKASPKQSPKTSPKLKKRRA</sequence>
<keyword evidence="3 11" id="KW-0732">Signal</keyword>
<dbReference type="EMBL" id="MCFE01000257">
    <property type="protein sequence ID" value="ORX92846.1"/>
    <property type="molecule type" value="Genomic_DNA"/>
</dbReference>
<comment type="subcellular location">
    <subcellularLocation>
        <location evidence="1">Endoplasmic reticulum membrane</location>
        <topology evidence="1">Single-pass type I membrane protein</topology>
    </subcellularLocation>
</comment>
<evidence type="ECO:0000256" key="4">
    <source>
        <dbReference type="ARBA" id="ARBA00022824"/>
    </source>
</evidence>
<dbReference type="STRING" id="1314790.A0A1Y1Y543"/>
<evidence type="ECO:0000313" key="12">
    <source>
        <dbReference type="EMBL" id="ORX92846.1"/>
    </source>
</evidence>
<comment type="function">
    <text evidence="7">Is probably involved in a pathway contributing to genomic integrity.</text>
</comment>
<dbReference type="PANTHER" id="PTHR12924:SF0">
    <property type="entry name" value="TRANSLOCON-ASSOCIATED PROTEIN SUBUNIT ALPHA"/>
    <property type="match status" value="1"/>
</dbReference>
<dbReference type="PANTHER" id="PTHR12924">
    <property type="entry name" value="TRANSLOCON-ASSOCIATED PROTEIN, ALPHA SUBUNIT"/>
    <property type="match status" value="1"/>
</dbReference>
<dbReference type="InParanoid" id="A0A1Y1Y543"/>
<keyword evidence="6 10" id="KW-0472">Membrane</keyword>
<feature type="chain" id="PRO_5010989244" evidence="11">
    <location>
        <begin position="26"/>
        <end position="226"/>
    </location>
</feature>
<organism evidence="12 13">
    <name type="scientific">Basidiobolus meristosporus CBS 931.73</name>
    <dbReference type="NCBI Taxonomy" id="1314790"/>
    <lineage>
        <taxon>Eukaryota</taxon>
        <taxon>Fungi</taxon>
        <taxon>Fungi incertae sedis</taxon>
        <taxon>Zoopagomycota</taxon>
        <taxon>Entomophthoromycotina</taxon>
        <taxon>Basidiobolomycetes</taxon>
        <taxon>Basidiobolales</taxon>
        <taxon>Basidiobolaceae</taxon>
        <taxon>Basidiobolus</taxon>
    </lineage>
</organism>
<evidence type="ECO:0000256" key="10">
    <source>
        <dbReference type="SAM" id="Phobius"/>
    </source>
</evidence>
<dbReference type="AlphaFoldDB" id="A0A1Y1Y543"/>
<protein>
    <submittedName>
        <fullName evidence="12">Uncharacterized protein</fullName>
    </submittedName>
</protein>
<evidence type="ECO:0000256" key="11">
    <source>
        <dbReference type="SAM" id="SignalP"/>
    </source>
</evidence>
<proteinExistence type="inferred from homology"/>
<feature type="region of interest" description="Disordered" evidence="9">
    <location>
        <begin position="201"/>
        <end position="226"/>
    </location>
</feature>
<keyword evidence="2 10" id="KW-0812">Transmembrane</keyword>
<dbReference type="InterPro" id="IPR005595">
    <property type="entry name" value="TRAP_alpha"/>
</dbReference>
<dbReference type="Pfam" id="PF03896">
    <property type="entry name" value="TRAP_alpha"/>
    <property type="match status" value="1"/>
</dbReference>
<evidence type="ECO:0000313" key="13">
    <source>
        <dbReference type="Proteomes" id="UP000193498"/>
    </source>
</evidence>
<evidence type="ECO:0000256" key="6">
    <source>
        <dbReference type="ARBA" id="ARBA00023136"/>
    </source>
</evidence>
<keyword evidence="13" id="KW-1185">Reference proteome</keyword>
<name>A0A1Y1Y543_9FUNG</name>
<dbReference type="GO" id="GO:0005789">
    <property type="term" value="C:endoplasmic reticulum membrane"/>
    <property type="evidence" value="ECO:0007669"/>
    <property type="project" value="UniProtKB-SubCell"/>
</dbReference>
<comment type="similarity">
    <text evidence="8">Belongs to the IRC22 family.</text>
</comment>
<gene>
    <name evidence="12" type="ORF">K493DRAFT_354025</name>
</gene>
<evidence type="ECO:0000256" key="7">
    <source>
        <dbReference type="ARBA" id="ARBA00037565"/>
    </source>
</evidence>
<keyword evidence="5 10" id="KW-1133">Transmembrane helix</keyword>
<feature type="transmembrane region" description="Helical" evidence="10">
    <location>
        <begin position="149"/>
        <end position="169"/>
    </location>
</feature>
<dbReference type="OrthoDB" id="1926781at2759"/>
<dbReference type="Proteomes" id="UP000193498">
    <property type="component" value="Unassembled WGS sequence"/>
</dbReference>
<evidence type="ECO:0000256" key="3">
    <source>
        <dbReference type="ARBA" id="ARBA00022729"/>
    </source>
</evidence>
<keyword evidence="4" id="KW-0256">Endoplasmic reticulum</keyword>
<evidence type="ECO:0000256" key="8">
    <source>
        <dbReference type="ARBA" id="ARBA00038311"/>
    </source>
</evidence>
<evidence type="ECO:0000256" key="5">
    <source>
        <dbReference type="ARBA" id="ARBA00022989"/>
    </source>
</evidence>
<reference evidence="12 13" key="1">
    <citation type="submission" date="2016-07" db="EMBL/GenBank/DDBJ databases">
        <title>Pervasive Adenine N6-methylation of Active Genes in Fungi.</title>
        <authorList>
            <consortium name="DOE Joint Genome Institute"/>
            <person name="Mondo S.J."/>
            <person name="Dannebaum R.O."/>
            <person name="Kuo R.C."/>
            <person name="Labutti K."/>
            <person name="Haridas S."/>
            <person name="Kuo A."/>
            <person name="Salamov A."/>
            <person name="Ahrendt S.R."/>
            <person name="Lipzen A."/>
            <person name="Sullivan W."/>
            <person name="Andreopoulos W.B."/>
            <person name="Clum A."/>
            <person name="Lindquist E."/>
            <person name="Daum C."/>
            <person name="Ramamoorthy G.K."/>
            <person name="Gryganskyi A."/>
            <person name="Culley D."/>
            <person name="Magnuson J.K."/>
            <person name="James T.Y."/>
            <person name="O'Malley M.A."/>
            <person name="Stajich J.E."/>
            <person name="Spatafora J.W."/>
            <person name="Visel A."/>
            <person name="Grigoriev I.V."/>
        </authorList>
    </citation>
    <scope>NUCLEOTIDE SEQUENCE [LARGE SCALE GENOMIC DNA]</scope>
    <source>
        <strain evidence="12 13">CBS 931.73</strain>
    </source>
</reference>